<sequence>MGLLVDGKPLSWEATELLAEHIWSHGITQFLKIWDRTKGRVCHEFLWGDEIEYMVAALDDKNAAINKFAFRKDIFPPKGSLDSESTADIQEMSLDKIINGDGGAFPGLMGAVEGYLRIVGADEDAMDGISKYLELIKLRAKGGLCERFAHSGHLDLITSRPAYKQDSIVSDEMNYHLIKNHP</sequence>
<dbReference type="AlphaFoldDB" id="A0A1E3IY30"/>
<comment type="similarity">
    <text evidence="6">Belongs to the glutamate--cysteine ligase type 3 family.</text>
</comment>
<protein>
    <recommendedName>
        <fullName evidence="1 6">Glutamate--cysteine ligase</fullName>
        <ecNumber evidence="1 6">6.3.2.2</ecNumber>
    </recommendedName>
    <alternativeName>
        <fullName evidence="6">Gamma-ECS</fullName>
    </alternativeName>
    <alternativeName>
        <fullName evidence="6">Gamma-glutamylcysteine synthetase</fullName>
    </alternativeName>
</protein>
<evidence type="ECO:0000256" key="5">
    <source>
        <dbReference type="ARBA" id="ARBA00022840"/>
    </source>
</evidence>
<gene>
    <name evidence="7" type="ORF">L198_05408</name>
</gene>
<evidence type="ECO:0000256" key="6">
    <source>
        <dbReference type="RuleBase" id="RU367135"/>
    </source>
</evidence>
<evidence type="ECO:0000256" key="4">
    <source>
        <dbReference type="ARBA" id="ARBA00022741"/>
    </source>
</evidence>
<organism evidence="7 8">
    <name type="scientific">Cryptococcus wingfieldii CBS 7118</name>
    <dbReference type="NCBI Taxonomy" id="1295528"/>
    <lineage>
        <taxon>Eukaryota</taxon>
        <taxon>Fungi</taxon>
        <taxon>Dikarya</taxon>
        <taxon>Basidiomycota</taxon>
        <taxon>Agaricomycotina</taxon>
        <taxon>Tremellomycetes</taxon>
        <taxon>Tremellales</taxon>
        <taxon>Cryptococcaceae</taxon>
        <taxon>Cryptococcus</taxon>
    </lineage>
</organism>
<dbReference type="EC" id="6.3.2.2" evidence="1 6"/>
<keyword evidence="2 6" id="KW-0436">Ligase</keyword>
<comment type="caution">
    <text evidence="7">The sequence shown here is derived from an EMBL/GenBank/DDBJ whole genome shotgun (WGS) entry which is preliminary data.</text>
</comment>
<evidence type="ECO:0000256" key="2">
    <source>
        <dbReference type="ARBA" id="ARBA00022598"/>
    </source>
</evidence>
<evidence type="ECO:0000313" key="8">
    <source>
        <dbReference type="Proteomes" id="UP000094819"/>
    </source>
</evidence>
<dbReference type="PANTHER" id="PTHR11164">
    <property type="entry name" value="GLUTAMATE CYSTEINE LIGASE"/>
    <property type="match status" value="1"/>
</dbReference>
<dbReference type="GeneID" id="30194621"/>
<evidence type="ECO:0000313" key="7">
    <source>
        <dbReference type="EMBL" id="ODN93543.1"/>
    </source>
</evidence>
<dbReference type="InterPro" id="IPR004308">
    <property type="entry name" value="GCS"/>
</dbReference>
<dbReference type="PANTHER" id="PTHR11164:SF0">
    <property type="entry name" value="GLUTAMATE--CYSTEINE LIGASE CATALYTIC SUBUNIT"/>
    <property type="match status" value="1"/>
</dbReference>
<name>A0A1E3IY30_9TREE</name>
<evidence type="ECO:0000256" key="1">
    <source>
        <dbReference type="ARBA" id="ARBA00012220"/>
    </source>
</evidence>
<dbReference type="Pfam" id="PF03074">
    <property type="entry name" value="GCS"/>
    <property type="match status" value="1"/>
</dbReference>
<dbReference type="EMBL" id="AWGH01000016">
    <property type="protein sequence ID" value="ODN93543.1"/>
    <property type="molecule type" value="Genomic_DNA"/>
</dbReference>
<dbReference type="GO" id="GO:0006750">
    <property type="term" value="P:glutathione biosynthetic process"/>
    <property type="evidence" value="ECO:0007669"/>
    <property type="project" value="UniProtKB-UniRule"/>
</dbReference>
<dbReference type="Proteomes" id="UP000094819">
    <property type="component" value="Unassembled WGS sequence"/>
</dbReference>
<keyword evidence="3 6" id="KW-0317">Glutathione biosynthesis</keyword>
<comment type="catalytic activity">
    <reaction evidence="6">
        <text>L-cysteine + L-glutamate + ATP = gamma-L-glutamyl-L-cysteine + ADP + phosphate + H(+)</text>
        <dbReference type="Rhea" id="RHEA:13285"/>
        <dbReference type="ChEBI" id="CHEBI:15378"/>
        <dbReference type="ChEBI" id="CHEBI:29985"/>
        <dbReference type="ChEBI" id="CHEBI:30616"/>
        <dbReference type="ChEBI" id="CHEBI:35235"/>
        <dbReference type="ChEBI" id="CHEBI:43474"/>
        <dbReference type="ChEBI" id="CHEBI:58173"/>
        <dbReference type="ChEBI" id="CHEBI:456216"/>
        <dbReference type="EC" id="6.3.2.2"/>
    </reaction>
</comment>
<dbReference type="GO" id="GO:0004357">
    <property type="term" value="F:glutamate-cysteine ligase activity"/>
    <property type="evidence" value="ECO:0007669"/>
    <property type="project" value="UniProtKB-UniRule"/>
</dbReference>
<proteinExistence type="inferred from homology"/>
<keyword evidence="4 6" id="KW-0547">Nucleotide-binding</keyword>
<accession>A0A1E3IY30</accession>
<dbReference type="UniPathway" id="UPA00142">
    <property type="reaction ID" value="UER00209"/>
</dbReference>
<dbReference type="GO" id="GO:0017109">
    <property type="term" value="C:glutamate-cysteine ligase complex"/>
    <property type="evidence" value="ECO:0007669"/>
    <property type="project" value="TreeGrafter"/>
</dbReference>
<evidence type="ECO:0000256" key="3">
    <source>
        <dbReference type="ARBA" id="ARBA00022684"/>
    </source>
</evidence>
<keyword evidence="8" id="KW-1185">Reference proteome</keyword>
<dbReference type="OrthoDB" id="7939818at2759"/>
<dbReference type="Gene3D" id="1.10.8.960">
    <property type="match status" value="1"/>
</dbReference>
<keyword evidence="5 6" id="KW-0067">ATP-binding</keyword>
<comment type="pathway">
    <text evidence="6">Sulfur metabolism; glutathione biosynthesis; glutathione from L-cysteine and L-glutamate: step 1/2.</text>
</comment>
<reference evidence="7 8" key="1">
    <citation type="submission" date="2016-06" db="EMBL/GenBank/DDBJ databases">
        <title>Evolution of pathogenesis and genome organization in the Tremellales.</title>
        <authorList>
            <person name="Cuomo C."/>
            <person name="Litvintseva A."/>
            <person name="Heitman J."/>
            <person name="Chen Y."/>
            <person name="Sun S."/>
            <person name="Springer D."/>
            <person name="Dromer F."/>
            <person name="Young S."/>
            <person name="Zeng Q."/>
            <person name="Chapman S."/>
            <person name="Gujja S."/>
            <person name="Saif S."/>
            <person name="Birren B."/>
        </authorList>
    </citation>
    <scope>NUCLEOTIDE SEQUENCE [LARGE SCALE GENOMIC DNA]</scope>
    <source>
        <strain evidence="7 8">CBS 7118</strain>
    </source>
</reference>
<dbReference type="RefSeq" id="XP_019030648.1">
    <property type="nucleotide sequence ID" value="XM_019177495.1"/>
</dbReference>
<dbReference type="GO" id="GO:0005524">
    <property type="term" value="F:ATP binding"/>
    <property type="evidence" value="ECO:0007669"/>
    <property type="project" value="UniProtKB-UniRule"/>
</dbReference>